<evidence type="ECO:0008006" key="5">
    <source>
        <dbReference type="Google" id="ProtNLM"/>
    </source>
</evidence>
<dbReference type="EMBL" id="BAAAPY010000003">
    <property type="protein sequence ID" value="GAA2075044.1"/>
    <property type="molecule type" value="Genomic_DNA"/>
</dbReference>
<evidence type="ECO:0000256" key="2">
    <source>
        <dbReference type="SAM" id="SignalP"/>
    </source>
</evidence>
<accession>A0ABP5HFJ2</accession>
<dbReference type="Proteomes" id="UP001501480">
    <property type="component" value="Unassembled WGS sequence"/>
</dbReference>
<keyword evidence="2" id="KW-0732">Signal</keyword>
<feature type="signal peptide" evidence="2">
    <location>
        <begin position="1"/>
        <end position="22"/>
    </location>
</feature>
<proteinExistence type="predicted"/>
<organism evidence="3 4">
    <name type="scientific">Aeromicrobium halocynthiae</name>
    <dbReference type="NCBI Taxonomy" id="560557"/>
    <lineage>
        <taxon>Bacteria</taxon>
        <taxon>Bacillati</taxon>
        <taxon>Actinomycetota</taxon>
        <taxon>Actinomycetes</taxon>
        <taxon>Propionibacteriales</taxon>
        <taxon>Nocardioidaceae</taxon>
        <taxon>Aeromicrobium</taxon>
    </lineage>
</organism>
<feature type="region of interest" description="Disordered" evidence="1">
    <location>
        <begin position="93"/>
        <end position="138"/>
    </location>
</feature>
<reference evidence="4" key="1">
    <citation type="journal article" date="2019" name="Int. J. Syst. Evol. Microbiol.">
        <title>The Global Catalogue of Microorganisms (GCM) 10K type strain sequencing project: providing services to taxonomists for standard genome sequencing and annotation.</title>
        <authorList>
            <consortium name="The Broad Institute Genomics Platform"/>
            <consortium name="The Broad Institute Genome Sequencing Center for Infectious Disease"/>
            <person name="Wu L."/>
            <person name="Ma J."/>
        </authorList>
    </citation>
    <scope>NUCLEOTIDE SEQUENCE [LARGE SCALE GENOMIC DNA]</scope>
    <source>
        <strain evidence="4">JCM 15749</strain>
    </source>
</reference>
<protein>
    <recommendedName>
        <fullName evidence="5">DUF4333 domain-containing protein</fullName>
    </recommendedName>
</protein>
<evidence type="ECO:0000256" key="1">
    <source>
        <dbReference type="SAM" id="MobiDB-lite"/>
    </source>
</evidence>
<keyword evidence="4" id="KW-1185">Reference proteome</keyword>
<gene>
    <name evidence="3" type="ORF">GCM10009821_12510</name>
</gene>
<name>A0ABP5HFJ2_9ACTN</name>
<dbReference type="RefSeq" id="WP_344326018.1">
    <property type="nucleotide sequence ID" value="NZ_BAAAPY010000003.1"/>
</dbReference>
<sequence>MRRPVVAACASLLLLGAAACDARTPTDVLGPTPSAVASAPTSIAEHESGPQTPIAYGLEVPEGATQLGPLVRLRSERLLAAYRPALDAALAQQEAAEAAQRAEAEESGEPIPTPAPTPETQPGRDTFAPIGTPPRPDTTIAVLRIDEDPTEALRLMIGQMNAVVPGAGLVTDDIGRYCEDEDGRVTSCRVEARGLTSDGRDVRLVVTADPGDAATRTGRAASRQSPVMTVTAEYVGDPRSGQVERETSTVQVPRSIDGEDRSGLIWPRMDLDAPSPEGLPFEWETPQQTTVLLSGVGPTFVAAAADRVRGADELAERFASGVGEPEVDVVEDLNEITTAYRSVDADGNVAVAAYVLSARGNYALMFYVPEGSTGPVDEGPIEPLGAAADDDR</sequence>
<evidence type="ECO:0000313" key="3">
    <source>
        <dbReference type="EMBL" id="GAA2075044.1"/>
    </source>
</evidence>
<evidence type="ECO:0000313" key="4">
    <source>
        <dbReference type="Proteomes" id="UP001501480"/>
    </source>
</evidence>
<comment type="caution">
    <text evidence="3">The sequence shown here is derived from an EMBL/GenBank/DDBJ whole genome shotgun (WGS) entry which is preliminary data.</text>
</comment>
<dbReference type="PROSITE" id="PS51257">
    <property type="entry name" value="PROKAR_LIPOPROTEIN"/>
    <property type="match status" value="1"/>
</dbReference>
<feature type="chain" id="PRO_5046492288" description="DUF4333 domain-containing protein" evidence="2">
    <location>
        <begin position="23"/>
        <end position="392"/>
    </location>
</feature>